<accession>A0A9P3GFC2</accession>
<dbReference type="InterPro" id="IPR002938">
    <property type="entry name" value="FAD-bd"/>
</dbReference>
<dbReference type="InterPro" id="IPR036188">
    <property type="entry name" value="FAD/NAD-bd_sf"/>
</dbReference>
<dbReference type="Gene3D" id="3.50.50.60">
    <property type="entry name" value="FAD/NAD(P)-binding domain"/>
    <property type="match status" value="1"/>
</dbReference>
<sequence>MDFCASPRARPPALRVAVVGGGIAGPALAIFLKHNGYDPVVYERTSRACEAGLCLGLQPNGLRVLAKVPGLLAHVGGWPVDAYGFYSVLPEDAGVLAELDQPRQLRLAQGLGPVGIRRTDLQRRLFAFARGLGVKVRYGCKLEALEQREDSVVLKFDNGLEEEASFVVGCDGLHSNTRSCLFGEQPADFTGLTQCGGFSPIPDPLRGKGMTMSLYGNGVHLVAVQVDEDTMGWAVTQREAEAKETWRAAEDEIVAELMESQFSTWDFCGGELVRSGTHITKYGLYDRPTLETWHQGRVVLIGDAAHPTSPHLGQGANQAFEDIDLLIGLLEKYNPCAQAPSTPTLETVFTELEAVRIPRTAKLVQLARAQGEIRVTQGVEACKARNDAYREKFRRKQLGKARLES</sequence>
<evidence type="ECO:0000256" key="6">
    <source>
        <dbReference type="SAM" id="Phobius"/>
    </source>
</evidence>
<dbReference type="EMBL" id="BPQB01000045">
    <property type="protein sequence ID" value="GJE94998.1"/>
    <property type="molecule type" value="Genomic_DNA"/>
</dbReference>
<feature type="domain" description="FAD-binding" evidence="7">
    <location>
        <begin position="15"/>
        <end position="327"/>
    </location>
</feature>
<dbReference type="SUPFAM" id="SSF51905">
    <property type="entry name" value="FAD/NAD(P)-binding domain"/>
    <property type="match status" value="1"/>
</dbReference>
<reference evidence="8 9" key="1">
    <citation type="submission" date="2021-08" db="EMBL/GenBank/DDBJ databases">
        <title>Draft Genome Sequence of Phanerochaete sordida strain YK-624.</title>
        <authorList>
            <person name="Mori T."/>
            <person name="Dohra H."/>
            <person name="Suzuki T."/>
            <person name="Kawagishi H."/>
            <person name="Hirai H."/>
        </authorList>
    </citation>
    <scope>NUCLEOTIDE SEQUENCE [LARGE SCALE GENOMIC DNA]</scope>
    <source>
        <strain evidence="8 9">YK-624</strain>
    </source>
</reference>
<keyword evidence="6" id="KW-0472">Membrane</keyword>
<organism evidence="8 9">
    <name type="scientific">Phanerochaete sordida</name>
    <dbReference type="NCBI Taxonomy" id="48140"/>
    <lineage>
        <taxon>Eukaryota</taxon>
        <taxon>Fungi</taxon>
        <taxon>Dikarya</taxon>
        <taxon>Basidiomycota</taxon>
        <taxon>Agaricomycotina</taxon>
        <taxon>Agaricomycetes</taxon>
        <taxon>Polyporales</taxon>
        <taxon>Phanerochaetaceae</taxon>
        <taxon>Phanerochaete</taxon>
    </lineage>
</organism>
<evidence type="ECO:0000259" key="7">
    <source>
        <dbReference type="Pfam" id="PF01494"/>
    </source>
</evidence>
<dbReference type="GO" id="GO:0004497">
    <property type="term" value="F:monooxygenase activity"/>
    <property type="evidence" value="ECO:0007669"/>
    <property type="project" value="UniProtKB-KW"/>
</dbReference>
<dbReference type="Pfam" id="PF01494">
    <property type="entry name" value="FAD_binding_3"/>
    <property type="match status" value="1"/>
</dbReference>
<dbReference type="GO" id="GO:0071949">
    <property type="term" value="F:FAD binding"/>
    <property type="evidence" value="ECO:0007669"/>
    <property type="project" value="InterPro"/>
</dbReference>
<keyword evidence="9" id="KW-1185">Reference proteome</keyword>
<comment type="caution">
    <text evidence="8">The sequence shown here is derived from an EMBL/GenBank/DDBJ whole genome shotgun (WGS) entry which is preliminary data.</text>
</comment>
<keyword evidence="3" id="KW-0274">FAD</keyword>
<evidence type="ECO:0000313" key="8">
    <source>
        <dbReference type="EMBL" id="GJE94998.1"/>
    </source>
</evidence>
<evidence type="ECO:0000256" key="1">
    <source>
        <dbReference type="ARBA" id="ARBA00007992"/>
    </source>
</evidence>
<dbReference type="InterPro" id="IPR050493">
    <property type="entry name" value="FAD-dep_Monooxygenase_BioMet"/>
</dbReference>
<evidence type="ECO:0000256" key="5">
    <source>
        <dbReference type="ARBA" id="ARBA00023033"/>
    </source>
</evidence>
<dbReference type="OrthoDB" id="47494at2759"/>
<protein>
    <submittedName>
        <fullName evidence="8">FAD-dependent oxidoreductase</fullName>
    </submittedName>
</protein>
<name>A0A9P3GFC2_9APHY</name>
<proteinExistence type="inferred from homology"/>
<keyword evidence="2" id="KW-0285">Flavoprotein</keyword>
<evidence type="ECO:0000256" key="2">
    <source>
        <dbReference type="ARBA" id="ARBA00022630"/>
    </source>
</evidence>
<evidence type="ECO:0000256" key="3">
    <source>
        <dbReference type="ARBA" id="ARBA00022827"/>
    </source>
</evidence>
<keyword evidence="6" id="KW-0812">Transmembrane</keyword>
<comment type="similarity">
    <text evidence="1">Belongs to the paxM FAD-dependent monooxygenase family.</text>
</comment>
<dbReference type="PANTHER" id="PTHR13789">
    <property type="entry name" value="MONOOXYGENASE"/>
    <property type="match status" value="1"/>
</dbReference>
<dbReference type="PRINTS" id="PR00420">
    <property type="entry name" value="RNGMNOXGNASE"/>
</dbReference>
<evidence type="ECO:0000256" key="4">
    <source>
        <dbReference type="ARBA" id="ARBA00023002"/>
    </source>
</evidence>
<dbReference type="AlphaFoldDB" id="A0A9P3GFC2"/>
<evidence type="ECO:0000313" key="9">
    <source>
        <dbReference type="Proteomes" id="UP000703269"/>
    </source>
</evidence>
<dbReference type="PANTHER" id="PTHR13789:SF309">
    <property type="entry name" value="PUTATIVE (AFU_ORTHOLOGUE AFUA_6G14510)-RELATED"/>
    <property type="match status" value="1"/>
</dbReference>
<keyword evidence="5" id="KW-0503">Monooxygenase</keyword>
<dbReference type="Proteomes" id="UP000703269">
    <property type="component" value="Unassembled WGS sequence"/>
</dbReference>
<keyword evidence="6" id="KW-1133">Transmembrane helix</keyword>
<keyword evidence="4" id="KW-0560">Oxidoreductase</keyword>
<feature type="transmembrane region" description="Helical" evidence="6">
    <location>
        <begin position="12"/>
        <end position="32"/>
    </location>
</feature>
<gene>
    <name evidence="8" type="ORF">PsYK624_111760</name>
</gene>